<comment type="similarity">
    <text evidence="10">Belongs to the TatA/E family.</text>
</comment>
<feature type="region of interest" description="Disordered" evidence="11">
    <location>
        <begin position="43"/>
        <end position="76"/>
    </location>
</feature>
<dbReference type="Pfam" id="PF02416">
    <property type="entry name" value="TatA_B_E"/>
    <property type="match status" value="1"/>
</dbReference>
<dbReference type="GeneID" id="29274355"/>
<name>A0A1L5BK10_SPHIB</name>
<dbReference type="GO" id="GO:0033281">
    <property type="term" value="C:TAT protein transport complex"/>
    <property type="evidence" value="ECO:0007669"/>
    <property type="project" value="UniProtKB-UniRule"/>
</dbReference>
<dbReference type="InterPro" id="IPR003369">
    <property type="entry name" value="TatA/B/E"/>
</dbReference>
<sequence length="76" mass="8228">MGSFSLMHWVIVLLVVMLLFGGGRISGLMGDVAKGIKSFKKGMEDDDVPTKPATRIEGHRVPEQDAPTATEEKTKA</sequence>
<evidence type="ECO:0000313" key="13">
    <source>
        <dbReference type="Proteomes" id="UP000004550"/>
    </source>
</evidence>
<feature type="compositionally biased region" description="Basic and acidic residues" evidence="11">
    <location>
        <begin position="54"/>
        <end position="63"/>
    </location>
</feature>
<protein>
    <recommendedName>
        <fullName evidence="10">Sec-independent protein translocase protein TatA</fullName>
    </recommendedName>
</protein>
<organism evidence="12 13">
    <name type="scientific">Sphingobium indicum (strain DSM 16412 / CCM 7286 / MTCC 6364 / B90A)</name>
    <dbReference type="NCBI Taxonomy" id="861109"/>
    <lineage>
        <taxon>Bacteria</taxon>
        <taxon>Pseudomonadati</taxon>
        <taxon>Pseudomonadota</taxon>
        <taxon>Alphaproteobacteria</taxon>
        <taxon>Sphingomonadales</taxon>
        <taxon>Sphingomonadaceae</taxon>
        <taxon>Sphingobium</taxon>
    </lineage>
</organism>
<keyword evidence="8 10" id="KW-0811">Translocation</keyword>
<dbReference type="InterPro" id="IPR006312">
    <property type="entry name" value="TatA/E"/>
</dbReference>
<proteinExistence type="inferred from homology"/>
<dbReference type="HAMAP" id="MF_00236">
    <property type="entry name" value="TatA_E"/>
    <property type="match status" value="1"/>
</dbReference>
<dbReference type="GO" id="GO:0043953">
    <property type="term" value="P:protein transport by the Tat complex"/>
    <property type="evidence" value="ECO:0007669"/>
    <property type="project" value="UniProtKB-UniRule"/>
</dbReference>
<evidence type="ECO:0000256" key="1">
    <source>
        <dbReference type="ARBA" id="ARBA00004162"/>
    </source>
</evidence>
<evidence type="ECO:0000256" key="8">
    <source>
        <dbReference type="ARBA" id="ARBA00023010"/>
    </source>
</evidence>
<dbReference type="Gene3D" id="1.20.5.3310">
    <property type="match status" value="1"/>
</dbReference>
<dbReference type="AlphaFoldDB" id="A0A1L5BK10"/>
<dbReference type="NCBIfam" id="TIGR01411">
    <property type="entry name" value="tatAE"/>
    <property type="match status" value="1"/>
</dbReference>
<keyword evidence="2 10" id="KW-0813">Transport</keyword>
<dbReference type="PANTHER" id="PTHR42982:SF1">
    <property type="entry name" value="SEC-INDEPENDENT PROTEIN TRANSLOCASE PROTEIN TATA"/>
    <property type="match status" value="1"/>
</dbReference>
<evidence type="ECO:0000256" key="7">
    <source>
        <dbReference type="ARBA" id="ARBA00022989"/>
    </source>
</evidence>
<dbReference type="KEGG" id="sinb:SIDU_00800"/>
<dbReference type="GO" id="GO:0008320">
    <property type="term" value="F:protein transmembrane transporter activity"/>
    <property type="evidence" value="ECO:0007669"/>
    <property type="project" value="UniProtKB-UniRule"/>
</dbReference>
<comment type="subcellular location">
    <subcellularLocation>
        <location evidence="1 10">Cell membrane</location>
        <topology evidence="1 10">Single-pass membrane protein</topology>
    </subcellularLocation>
</comment>
<keyword evidence="6 10" id="KW-0653">Protein transport</keyword>
<evidence type="ECO:0000313" key="12">
    <source>
        <dbReference type="EMBL" id="APL93184.1"/>
    </source>
</evidence>
<evidence type="ECO:0000256" key="9">
    <source>
        <dbReference type="ARBA" id="ARBA00023136"/>
    </source>
</evidence>
<comment type="function">
    <text evidence="10">Part of the twin-arginine translocation (Tat) system that transports large folded proteins containing a characteristic twin-arginine motif in their signal peptide across membranes. TatA could form the protein-conducting channel of the Tat system.</text>
</comment>
<evidence type="ECO:0000256" key="10">
    <source>
        <dbReference type="HAMAP-Rule" id="MF_00236"/>
    </source>
</evidence>
<evidence type="ECO:0000256" key="4">
    <source>
        <dbReference type="ARBA" id="ARBA00022519"/>
    </source>
</evidence>
<evidence type="ECO:0000256" key="3">
    <source>
        <dbReference type="ARBA" id="ARBA00022475"/>
    </source>
</evidence>
<evidence type="ECO:0000256" key="2">
    <source>
        <dbReference type="ARBA" id="ARBA00022448"/>
    </source>
</evidence>
<evidence type="ECO:0000256" key="6">
    <source>
        <dbReference type="ARBA" id="ARBA00022927"/>
    </source>
</evidence>
<dbReference type="RefSeq" id="WP_007685564.1">
    <property type="nucleotide sequence ID" value="NZ_CP013070.1"/>
</dbReference>
<gene>
    <name evidence="10" type="primary">tatA</name>
    <name evidence="12" type="ORF">SIDU_00800</name>
</gene>
<keyword evidence="5 10" id="KW-0812">Transmembrane</keyword>
<evidence type="ECO:0000256" key="11">
    <source>
        <dbReference type="SAM" id="MobiDB-lite"/>
    </source>
</evidence>
<reference evidence="12 13" key="1">
    <citation type="journal article" date="2012" name="J. Bacteriol.">
        <title>Genome sequence of Sphingobium indicum B90A, a hexachlorocyclohexane-degrading bacterium.</title>
        <authorList>
            <person name="Anand S."/>
            <person name="Sangwan N."/>
            <person name="Lata P."/>
            <person name="Kaur J."/>
            <person name="Dua A."/>
            <person name="Singh A.K."/>
            <person name="Verma M."/>
            <person name="Kaur J."/>
            <person name="Khurana J.P."/>
            <person name="Khurana P."/>
            <person name="Mathur S."/>
            <person name="Lal R."/>
        </authorList>
    </citation>
    <scope>NUCLEOTIDE SEQUENCE [LARGE SCALE GENOMIC DNA]</scope>
    <source>
        <strain evidence="13">DSM 16412 / CCM 7286 / MTCC 6364 / B90A</strain>
    </source>
</reference>
<dbReference type="NCBIfam" id="NF001940">
    <property type="entry name" value="PRK00720.1"/>
    <property type="match status" value="1"/>
</dbReference>
<dbReference type="PANTHER" id="PTHR42982">
    <property type="entry name" value="SEC-INDEPENDENT PROTEIN TRANSLOCASE PROTEIN TATA"/>
    <property type="match status" value="1"/>
</dbReference>
<accession>A0A1L5BK10</accession>
<keyword evidence="7 10" id="KW-1133">Transmembrane helix</keyword>
<keyword evidence="3 10" id="KW-1003">Cell membrane</keyword>
<comment type="subunit">
    <text evidence="10">The Tat system comprises two distinct complexes: a TatABC complex, containing multiple copies of TatA, TatB and TatC subunits, and a separate TatA complex, containing only TatA subunits. Substrates initially bind to the TatABC complex, which probably triggers association of the separate TatA complex to form the active translocon.</text>
</comment>
<keyword evidence="4" id="KW-0997">Cell inner membrane</keyword>
<keyword evidence="9 10" id="KW-0472">Membrane</keyword>
<evidence type="ECO:0000256" key="5">
    <source>
        <dbReference type="ARBA" id="ARBA00022692"/>
    </source>
</evidence>
<dbReference type="EMBL" id="CP013070">
    <property type="protein sequence ID" value="APL93184.1"/>
    <property type="molecule type" value="Genomic_DNA"/>
</dbReference>
<dbReference type="Proteomes" id="UP000004550">
    <property type="component" value="Chromosome"/>
</dbReference>